<proteinExistence type="predicted"/>
<keyword evidence="2" id="KW-1185">Reference proteome</keyword>
<organism evidence="1 2">
    <name type="scientific">Heterodermia speciosa</name>
    <dbReference type="NCBI Taxonomy" id="116794"/>
    <lineage>
        <taxon>Eukaryota</taxon>
        <taxon>Fungi</taxon>
        <taxon>Dikarya</taxon>
        <taxon>Ascomycota</taxon>
        <taxon>Pezizomycotina</taxon>
        <taxon>Lecanoromycetes</taxon>
        <taxon>OSLEUM clade</taxon>
        <taxon>Lecanoromycetidae</taxon>
        <taxon>Caliciales</taxon>
        <taxon>Physciaceae</taxon>
        <taxon>Heterodermia</taxon>
    </lineage>
</organism>
<protein>
    <submittedName>
        <fullName evidence="1">Uncharacterized protein</fullName>
    </submittedName>
</protein>
<dbReference type="Proteomes" id="UP000664521">
    <property type="component" value="Unassembled WGS sequence"/>
</dbReference>
<dbReference type="EMBL" id="CAJPDS010000036">
    <property type="protein sequence ID" value="CAF9924685.1"/>
    <property type="molecule type" value="Genomic_DNA"/>
</dbReference>
<name>A0A8H3IKX5_9LECA</name>
<comment type="caution">
    <text evidence="1">The sequence shown here is derived from an EMBL/GenBank/DDBJ whole genome shotgun (WGS) entry which is preliminary data.</text>
</comment>
<sequence>MSDNVDMNTFPVIYGYGHVDRKHCFFDNAQSIEEPCEVCLECNHNLAMEDYESNKVLDHCPACNTVRWYILVPNEVSQELSMFPGDESSIMVTDQEPTSDTISTILAYSNDLTLISGHITSTADRPRGFHLACRYLDSLLAPILGCIPDIDGYELAPLPGEPEDAAGRQLMVHARVLNDFTNLPACTTFTPHGPAREPCLTELVLPGAYEDLEPVVAQPKSMVGHHRKESEDSGVGLGPEIYDMGME</sequence>
<accession>A0A8H3IKX5</accession>
<evidence type="ECO:0000313" key="1">
    <source>
        <dbReference type="EMBL" id="CAF9924685.1"/>
    </source>
</evidence>
<evidence type="ECO:0000313" key="2">
    <source>
        <dbReference type="Proteomes" id="UP000664521"/>
    </source>
</evidence>
<gene>
    <name evidence="1" type="ORF">HETSPECPRED_005657</name>
</gene>
<dbReference type="AlphaFoldDB" id="A0A8H3IKX5"/>
<reference evidence="1" key="1">
    <citation type="submission" date="2021-03" db="EMBL/GenBank/DDBJ databases">
        <authorList>
            <person name="Tagirdzhanova G."/>
        </authorList>
    </citation>
    <scope>NUCLEOTIDE SEQUENCE</scope>
</reference>